<name>A0A6G1JYZ5_9PLEO</name>
<proteinExistence type="predicted"/>
<protein>
    <submittedName>
        <fullName evidence="1">Uncharacterized protein</fullName>
    </submittedName>
</protein>
<dbReference type="Proteomes" id="UP000799428">
    <property type="component" value="Unassembled WGS sequence"/>
</dbReference>
<accession>A0A6G1JYZ5</accession>
<evidence type="ECO:0000313" key="2">
    <source>
        <dbReference type="Proteomes" id="UP000799428"/>
    </source>
</evidence>
<keyword evidence="2" id="KW-1185">Reference proteome</keyword>
<organism evidence="1 2">
    <name type="scientific">Pleomassaria siparia CBS 279.74</name>
    <dbReference type="NCBI Taxonomy" id="1314801"/>
    <lineage>
        <taxon>Eukaryota</taxon>
        <taxon>Fungi</taxon>
        <taxon>Dikarya</taxon>
        <taxon>Ascomycota</taxon>
        <taxon>Pezizomycotina</taxon>
        <taxon>Dothideomycetes</taxon>
        <taxon>Pleosporomycetidae</taxon>
        <taxon>Pleosporales</taxon>
        <taxon>Pleomassariaceae</taxon>
        <taxon>Pleomassaria</taxon>
    </lineage>
</organism>
<dbReference type="OrthoDB" id="3800962at2759"/>
<dbReference type="EMBL" id="MU005778">
    <property type="protein sequence ID" value="KAF2705485.1"/>
    <property type="molecule type" value="Genomic_DNA"/>
</dbReference>
<dbReference type="AlphaFoldDB" id="A0A6G1JYZ5"/>
<reference evidence="1" key="1">
    <citation type="journal article" date="2020" name="Stud. Mycol.">
        <title>101 Dothideomycetes genomes: a test case for predicting lifestyles and emergence of pathogens.</title>
        <authorList>
            <person name="Haridas S."/>
            <person name="Albert R."/>
            <person name="Binder M."/>
            <person name="Bloem J."/>
            <person name="Labutti K."/>
            <person name="Salamov A."/>
            <person name="Andreopoulos B."/>
            <person name="Baker S."/>
            <person name="Barry K."/>
            <person name="Bills G."/>
            <person name="Bluhm B."/>
            <person name="Cannon C."/>
            <person name="Castanera R."/>
            <person name="Culley D."/>
            <person name="Daum C."/>
            <person name="Ezra D."/>
            <person name="Gonzalez J."/>
            <person name="Henrissat B."/>
            <person name="Kuo A."/>
            <person name="Liang C."/>
            <person name="Lipzen A."/>
            <person name="Lutzoni F."/>
            <person name="Magnuson J."/>
            <person name="Mondo S."/>
            <person name="Nolan M."/>
            <person name="Ohm R."/>
            <person name="Pangilinan J."/>
            <person name="Park H.-J."/>
            <person name="Ramirez L."/>
            <person name="Alfaro M."/>
            <person name="Sun H."/>
            <person name="Tritt A."/>
            <person name="Yoshinaga Y."/>
            <person name="Zwiers L.-H."/>
            <person name="Turgeon B."/>
            <person name="Goodwin S."/>
            <person name="Spatafora J."/>
            <person name="Crous P."/>
            <person name="Grigoriev I."/>
        </authorList>
    </citation>
    <scope>NUCLEOTIDE SEQUENCE</scope>
    <source>
        <strain evidence="1">CBS 279.74</strain>
    </source>
</reference>
<sequence>MSNQELYKHELPAGEHEYFEKCRRDLKWVAQLWLHFCSQNVGFDIKGYSRCDPQDVPSVRGCRVPQDVLYYLIHGNFEGSDEPDIDPRLDCREMSKSAITHLRCHAGCYAFYAVLPKILKHDDNFEKVEWELRDMRPRMVLLMVGEHYSPCTHEFLVIYTKLGSKIVLDISSWQFGFGDYIFTYEDYETRFVKTDTKHHYYAFSCQQAIEQNQHSHDQIIEQG</sequence>
<gene>
    <name evidence="1" type="ORF">K504DRAFT_448552</name>
</gene>
<evidence type="ECO:0000313" key="1">
    <source>
        <dbReference type="EMBL" id="KAF2705485.1"/>
    </source>
</evidence>